<name>A0A9N7RD70_STRHE</name>
<protein>
    <recommendedName>
        <fullName evidence="3">Polyketide cyclase/dehydrase and lipid transport superfamily protein</fullName>
    </recommendedName>
</protein>
<dbReference type="EMBL" id="CACSLK010023397">
    <property type="protein sequence ID" value="CAA0822564.1"/>
    <property type="molecule type" value="Genomic_DNA"/>
</dbReference>
<dbReference type="PANTHER" id="PTHR34560">
    <property type="entry name" value="POLYKETIDE CYCLASE/DEHYDRASE/LIPID TRANSPORT SUPERFAMILY PROTEIN"/>
    <property type="match status" value="1"/>
</dbReference>
<dbReference type="OrthoDB" id="17317at2759"/>
<keyword evidence="2" id="KW-1185">Reference proteome</keyword>
<accession>A0A9N7RD70</accession>
<gene>
    <name evidence="1" type="ORF">SHERM_20032</name>
</gene>
<sequence>MYRGRPEGTPFHTLLVEGYVDGPLDVCMCISWESALYKKWWPQIAIPTFRVVSSKCLQRVRVGEQISLVRMKLSWPLSSREALVHYFAFEYFQDGLMVVLLNSISDSDTIDGDSHGFTRDGIPEPEEVVRIDVVGGFALQKVNENRSYFRTIANMDIKLDFVPPAFINFVSRQLIGSGFNLYKKAVASVVSKGDKEYREALEGPLYKQMRGSLYSGNSTEAQNLETPKRMKLPEVEFKHGNEIEYSKEDNAEGHESLLDDRAKRKLVNFSADDQITKDVTTDDKETVDGTYNSTMENCEPQIRENVAIISPKVKEALDTLEKAISLFHEPDRVSEKSESGENRILEPRIISYGHASR</sequence>
<dbReference type="InterPro" id="IPR023393">
    <property type="entry name" value="START-like_dom_sf"/>
</dbReference>
<comment type="caution">
    <text evidence="1">The sequence shown here is derived from an EMBL/GenBank/DDBJ whole genome shotgun (WGS) entry which is preliminary data.</text>
</comment>
<evidence type="ECO:0000313" key="2">
    <source>
        <dbReference type="Proteomes" id="UP001153555"/>
    </source>
</evidence>
<evidence type="ECO:0008006" key="3">
    <source>
        <dbReference type="Google" id="ProtNLM"/>
    </source>
</evidence>
<reference evidence="1" key="1">
    <citation type="submission" date="2019-12" db="EMBL/GenBank/DDBJ databases">
        <authorList>
            <person name="Scholes J."/>
        </authorList>
    </citation>
    <scope>NUCLEOTIDE SEQUENCE</scope>
</reference>
<dbReference type="Gene3D" id="3.30.530.20">
    <property type="match status" value="1"/>
</dbReference>
<dbReference type="PANTHER" id="PTHR34560:SF1">
    <property type="entry name" value="START DOMAIN-CONTAINING PROTEIN"/>
    <property type="match status" value="1"/>
</dbReference>
<dbReference type="Proteomes" id="UP001153555">
    <property type="component" value="Unassembled WGS sequence"/>
</dbReference>
<organism evidence="1 2">
    <name type="scientific">Striga hermonthica</name>
    <name type="common">Purple witchweed</name>
    <name type="synonym">Buchnera hermonthica</name>
    <dbReference type="NCBI Taxonomy" id="68872"/>
    <lineage>
        <taxon>Eukaryota</taxon>
        <taxon>Viridiplantae</taxon>
        <taxon>Streptophyta</taxon>
        <taxon>Embryophyta</taxon>
        <taxon>Tracheophyta</taxon>
        <taxon>Spermatophyta</taxon>
        <taxon>Magnoliopsida</taxon>
        <taxon>eudicotyledons</taxon>
        <taxon>Gunneridae</taxon>
        <taxon>Pentapetalae</taxon>
        <taxon>asterids</taxon>
        <taxon>lamiids</taxon>
        <taxon>Lamiales</taxon>
        <taxon>Orobanchaceae</taxon>
        <taxon>Buchnereae</taxon>
        <taxon>Striga</taxon>
    </lineage>
</organism>
<dbReference type="AlphaFoldDB" id="A0A9N7RD70"/>
<dbReference type="SUPFAM" id="SSF55961">
    <property type="entry name" value="Bet v1-like"/>
    <property type="match status" value="1"/>
</dbReference>
<proteinExistence type="predicted"/>
<evidence type="ECO:0000313" key="1">
    <source>
        <dbReference type="EMBL" id="CAA0822564.1"/>
    </source>
</evidence>